<dbReference type="PROSITE" id="PS50110">
    <property type="entry name" value="RESPONSE_REGULATORY"/>
    <property type="match status" value="1"/>
</dbReference>
<dbReference type="GO" id="GO:0043565">
    <property type="term" value="F:sequence-specific DNA binding"/>
    <property type="evidence" value="ECO:0007669"/>
    <property type="project" value="InterPro"/>
</dbReference>
<dbReference type="InterPro" id="IPR003661">
    <property type="entry name" value="HisK_dim/P_dom"/>
</dbReference>
<dbReference type="Gene3D" id="2.130.10.10">
    <property type="entry name" value="YVTN repeat-like/Quinoprotein amine dehydrogenase"/>
    <property type="match status" value="2"/>
</dbReference>
<dbReference type="InterPro" id="IPR011110">
    <property type="entry name" value="Reg_prop"/>
</dbReference>
<dbReference type="PRINTS" id="PR00344">
    <property type="entry name" value="BCTRLSENSOR"/>
</dbReference>
<evidence type="ECO:0000259" key="11">
    <source>
        <dbReference type="PROSITE" id="PS50110"/>
    </source>
</evidence>
<dbReference type="InterPro" id="IPR005467">
    <property type="entry name" value="His_kinase_dom"/>
</dbReference>
<dbReference type="InterPro" id="IPR015943">
    <property type="entry name" value="WD40/YVTN_repeat-like_dom_sf"/>
</dbReference>
<dbReference type="InterPro" id="IPR018060">
    <property type="entry name" value="HTH_AraC"/>
</dbReference>
<dbReference type="Pfam" id="PF07495">
    <property type="entry name" value="Y_Y_Y"/>
    <property type="match status" value="1"/>
</dbReference>
<dbReference type="Gene3D" id="2.60.40.10">
    <property type="entry name" value="Immunoglobulins"/>
    <property type="match status" value="1"/>
</dbReference>
<evidence type="ECO:0000256" key="6">
    <source>
        <dbReference type="ARBA" id="ARBA00023163"/>
    </source>
</evidence>
<dbReference type="PROSITE" id="PS50109">
    <property type="entry name" value="HIS_KIN"/>
    <property type="match status" value="1"/>
</dbReference>
<keyword evidence="3 7" id="KW-0597">Phosphoprotein</keyword>
<organism evidence="12 13">
    <name type="scientific">Pedobacter zeae</name>
    <dbReference type="NCBI Taxonomy" id="1737356"/>
    <lineage>
        <taxon>Bacteria</taxon>
        <taxon>Pseudomonadati</taxon>
        <taxon>Bacteroidota</taxon>
        <taxon>Sphingobacteriia</taxon>
        <taxon>Sphingobacteriales</taxon>
        <taxon>Sphingobacteriaceae</taxon>
        <taxon>Pedobacter</taxon>
    </lineage>
</organism>
<evidence type="ECO:0000256" key="1">
    <source>
        <dbReference type="ARBA" id="ARBA00000085"/>
    </source>
</evidence>
<dbReference type="Gene3D" id="3.40.50.2300">
    <property type="match status" value="1"/>
</dbReference>
<dbReference type="SUPFAM" id="SSF63829">
    <property type="entry name" value="Calcium-dependent phosphotriesterase"/>
    <property type="match status" value="1"/>
</dbReference>
<dbReference type="RefSeq" id="WP_183760882.1">
    <property type="nucleotide sequence ID" value="NZ_BMHZ01000002.1"/>
</dbReference>
<feature type="domain" description="Response regulatory" evidence="11">
    <location>
        <begin position="1089"/>
        <end position="1204"/>
    </location>
</feature>
<dbReference type="GO" id="GO:0000155">
    <property type="term" value="F:phosphorelay sensor kinase activity"/>
    <property type="evidence" value="ECO:0007669"/>
    <property type="project" value="InterPro"/>
</dbReference>
<dbReference type="EMBL" id="JACIEF010000001">
    <property type="protein sequence ID" value="MBB4107288.1"/>
    <property type="molecule type" value="Genomic_DNA"/>
</dbReference>
<dbReference type="SUPFAM" id="SSF50998">
    <property type="entry name" value="Quinoprotein alcohol dehydrogenase-like"/>
    <property type="match status" value="1"/>
</dbReference>
<dbReference type="PROSITE" id="PS01124">
    <property type="entry name" value="HTH_ARAC_FAMILY_2"/>
    <property type="match status" value="1"/>
</dbReference>
<gene>
    <name evidence="12" type="ORF">GGQ60_001248</name>
</gene>
<dbReference type="InterPro" id="IPR011047">
    <property type="entry name" value="Quinoprotein_ADH-like_sf"/>
</dbReference>
<dbReference type="PROSITE" id="PS00041">
    <property type="entry name" value="HTH_ARAC_FAMILY_1"/>
    <property type="match status" value="1"/>
</dbReference>
<dbReference type="SMART" id="SM00448">
    <property type="entry name" value="REC"/>
    <property type="match status" value="1"/>
</dbReference>
<dbReference type="Pfam" id="PF00512">
    <property type="entry name" value="HisKA"/>
    <property type="match status" value="1"/>
</dbReference>
<evidence type="ECO:0000313" key="12">
    <source>
        <dbReference type="EMBL" id="MBB4107288.1"/>
    </source>
</evidence>
<evidence type="ECO:0000256" key="3">
    <source>
        <dbReference type="ARBA" id="ARBA00022553"/>
    </source>
</evidence>
<dbReference type="InterPro" id="IPR001789">
    <property type="entry name" value="Sig_transdc_resp-reg_receiver"/>
</dbReference>
<dbReference type="SMART" id="SM00387">
    <property type="entry name" value="HATPase_c"/>
    <property type="match status" value="1"/>
</dbReference>
<evidence type="ECO:0000256" key="7">
    <source>
        <dbReference type="PROSITE-ProRule" id="PRU00169"/>
    </source>
</evidence>
<dbReference type="SUPFAM" id="SSF55874">
    <property type="entry name" value="ATPase domain of HSP90 chaperone/DNA topoisomerase II/histidine kinase"/>
    <property type="match status" value="1"/>
</dbReference>
<keyword evidence="4" id="KW-0805">Transcription regulation</keyword>
<dbReference type="GO" id="GO:0003700">
    <property type="term" value="F:DNA-binding transcription factor activity"/>
    <property type="evidence" value="ECO:0007669"/>
    <property type="project" value="InterPro"/>
</dbReference>
<dbReference type="SMART" id="SM00388">
    <property type="entry name" value="HisKA"/>
    <property type="match status" value="1"/>
</dbReference>
<evidence type="ECO:0000313" key="13">
    <source>
        <dbReference type="Proteomes" id="UP000532273"/>
    </source>
</evidence>
<keyword evidence="12" id="KW-0808">Transferase</keyword>
<dbReference type="InterPro" id="IPR011123">
    <property type="entry name" value="Y_Y_Y"/>
</dbReference>
<feature type="modified residue" description="4-aspartylphosphate" evidence="7">
    <location>
        <position position="1137"/>
    </location>
</feature>
<dbReference type="InterPro" id="IPR013783">
    <property type="entry name" value="Ig-like_fold"/>
</dbReference>
<sequence length="1342" mass="151779">MPRCLPLLLCCLLFITGNITADPYETRLFGINEGLSNNSVRCIFQDHYGYMWFGTYDGLNRYDGSVVKVFRNRLKDDYSLPHNYIYCIAEDAENNLWVGTGQGLTLYNALSGKFAPVYYSSLRGNKPFKLPIAVNAIVCDLKGNLFIGTNGAGMFYKGKQDKYPYQVFNSDKNHLLTHANITSITVGDQNHIWVTVSGMGLYLFDAKQKKLALVNTGLKLTNCVLAKENYLWAGTREGLYQFSVIYGNKMPKVSPGKKLSGGNILSLLLNPGHQLWIGTEGHGLSVMDLKTLRMNQTKPAPQSAAYTNGETIPYLYSDRDNRKWIAKLNGGLVIIDSTKKLFQTFSNNPLTQNSLIHNYVSCLNEKDNGDIWVGTDGGGISLYSIKTNSFTHFRHDLAKPKSLSNNLVTSIVTDKKGNTWISTFGGGINRYNEQTQSFNRYRCMNNEGRESNYIWLIYQDHKDMIWATSVVDGGIYRLNPQNDRFELFDASLYDLNALKEDSFHQLWAGTSNDLVKIDTRAKKHVYYPVGKPVRAIFEDRAKNFWIGTEGGGLILFDRAKRKIKAQFSDADGLCNNSVLNILQDDQGYLWLSTYNGLSRFDPLHKTFNNFYSENGLSSNQFSNNAAVRLKSGEMAFGSVKGFTLFNPKNFQANTEKLPAPYLSSVYVNNQLIKADDELVDQTNEERISELTVPYNDAVFSFTFSAIDFADRGTIKFAYHLEGANSGWMETKAANPVTFLRLTDGKYTLHVKRNNDIGGWGPDNRLLIINVRPPWYRSWLAYLCYVIFGSALIYAYNGYRVRQANLNYEIKTAQVNAQKEKELSEKKFAFFTNVSHEFRTPLTLIINPLKDYIQHHPGAGSKGGLDLVYQNAKRLLKLVDQLLLFRKVGGESEDLKISKLPFSEICKEVYTSFSGQAALKNLNYQLIGADTMIELYADREKIQAILYNLISNAIKFTQPDGEIVMQLWETKDTVELSLKDSGIGIDGDVKEKLFDRFYQVGENSAASGFGIGLYLVKQFMDQHCGQISYQSLVGIGTTFFLSFKKGKSHFGKLPVYEDLPSETYQAGNPTKLSPPTLKTDPNLLLNVQDLILVVEDNQSIREYIQGIFKNDHLVITASSGKEGLEQAIQHLPDIIISDILMEDGSGLELCNAIKNSPTLGHIPVILLTALSDVENRLKGTQCGADDYITKPFEKELLLARVKALLENRTKLQQYFYNEITFKKQNFKISPEYREFLSTCISIIERNIADESFNIKKFSQEIGMSHSGLYRKVKSISGQSIAGFIRFIRLRKSAELMVESNYSIKEIAWEVGINDIKYFRKQFSTLFGMNPSDYIKMYRNTPKK</sequence>
<evidence type="ECO:0000256" key="5">
    <source>
        <dbReference type="ARBA" id="ARBA00023125"/>
    </source>
</evidence>
<dbReference type="PANTHER" id="PTHR43547:SF2">
    <property type="entry name" value="HYBRID SIGNAL TRANSDUCTION HISTIDINE KINASE C"/>
    <property type="match status" value="1"/>
</dbReference>
<evidence type="ECO:0000256" key="4">
    <source>
        <dbReference type="ARBA" id="ARBA00023015"/>
    </source>
</evidence>
<dbReference type="InterPro" id="IPR003594">
    <property type="entry name" value="HATPase_dom"/>
</dbReference>
<comment type="caution">
    <text evidence="12">The sequence shown here is derived from an EMBL/GenBank/DDBJ whole genome shotgun (WGS) entry which is preliminary data.</text>
</comment>
<dbReference type="Pfam" id="PF07494">
    <property type="entry name" value="Reg_prop"/>
    <property type="match status" value="5"/>
</dbReference>
<keyword evidence="12" id="KW-0418">Kinase</keyword>
<dbReference type="InterPro" id="IPR004358">
    <property type="entry name" value="Sig_transdc_His_kin-like_C"/>
</dbReference>
<reference evidence="12 13" key="1">
    <citation type="submission" date="2020-08" db="EMBL/GenBank/DDBJ databases">
        <title>Genomic Encyclopedia of Type Strains, Phase IV (KMG-IV): sequencing the most valuable type-strain genomes for metagenomic binning, comparative biology and taxonomic classification.</title>
        <authorList>
            <person name="Goeker M."/>
        </authorList>
    </citation>
    <scope>NUCLEOTIDE SEQUENCE [LARGE SCALE GENOMIC DNA]</scope>
    <source>
        <strain evidence="12 13">DSM 100774</strain>
    </source>
</reference>
<dbReference type="Gene3D" id="3.30.565.10">
    <property type="entry name" value="Histidine kinase-like ATPase, C-terminal domain"/>
    <property type="match status" value="1"/>
</dbReference>
<name>A0A7W6P502_9SPHI</name>
<evidence type="ECO:0000256" key="8">
    <source>
        <dbReference type="SAM" id="SignalP"/>
    </source>
</evidence>
<dbReference type="SUPFAM" id="SSF52172">
    <property type="entry name" value="CheY-like"/>
    <property type="match status" value="1"/>
</dbReference>
<dbReference type="SUPFAM" id="SSF47384">
    <property type="entry name" value="Homodimeric domain of signal transducing histidine kinase"/>
    <property type="match status" value="1"/>
</dbReference>
<feature type="domain" description="HTH araC/xylS-type" evidence="9">
    <location>
        <begin position="1236"/>
        <end position="1335"/>
    </location>
</feature>
<dbReference type="InterPro" id="IPR018062">
    <property type="entry name" value="HTH_AraC-typ_CS"/>
</dbReference>
<dbReference type="Pfam" id="PF00072">
    <property type="entry name" value="Response_reg"/>
    <property type="match status" value="1"/>
</dbReference>
<dbReference type="InterPro" id="IPR011006">
    <property type="entry name" value="CheY-like_superfamily"/>
</dbReference>
<dbReference type="CDD" id="cd00075">
    <property type="entry name" value="HATPase"/>
    <property type="match status" value="1"/>
</dbReference>
<proteinExistence type="predicted"/>
<dbReference type="Gene3D" id="1.10.287.130">
    <property type="match status" value="1"/>
</dbReference>
<dbReference type="Pfam" id="PF12833">
    <property type="entry name" value="HTH_18"/>
    <property type="match status" value="1"/>
</dbReference>
<dbReference type="PANTHER" id="PTHR43547">
    <property type="entry name" value="TWO-COMPONENT HISTIDINE KINASE"/>
    <property type="match status" value="1"/>
</dbReference>
<keyword evidence="5 12" id="KW-0238">DNA-binding</keyword>
<evidence type="ECO:0000259" key="9">
    <source>
        <dbReference type="PROSITE" id="PS01124"/>
    </source>
</evidence>
<dbReference type="InterPro" id="IPR036890">
    <property type="entry name" value="HATPase_C_sf"/>
</dbReference>
<comment type="catalytic activity">
    <reaction evidence="1">
        <text>ATP + protein L-histidine = ADP + protein N-phospho-L-histidine.</text>
        <dbReference type="EC" id="2.7.13.3"/>
    </reaction>
</comment>
<keyword evidence="6" id="KW-0804">Transcription</keyword>
<dbReference type="InterPro" id="IPR009057">
    <property type="entry name" value="Homeodomain-like_sf"/>
</dbReference>
<protein>
    <recommendedName>
        <fullName evidence="2">histidine kinase</fullName>
        <ecNumber evidence="2">2.7.13.3</ecNumber>
    </recommendedName>
</protein>
<dbReference type="Pfam" id="PF02518">
    <property type="entry name" value="HATPase_c"/>
    <property type="match status" value="1"/>
</dbReference>
<accession>A0A7W6P502</accession>
<feature type="signal peptide" evidence="8">
    <location>
        <begin position="1"/>
        <end position="21"/>
    </location>
</feature>
<dbReference type="Gene3D" id="1.10.10.60">
    <property type="entry name" value="Homeodomain-like"/>
    <property type="match status" value="1"/>
</dbReference>
<dbReference type="InterPro" id="IPR036097">
    <property type="entry name" value="HisK_dim/P_sf"/>
</dbReference>
<dbReference type="CDD" id="cd00082">
    <property type="entry name" value="HisKA"/>
    <property type="match status" value="1"/>
</dbReference>
<dbReference type="EC" id="2.7.13.3" evidence="2"/>
<keyword evidence="8" id="KW-0732">Signal</keyword>
<evidence type="ECO:0000259" key="10">
    <source>
        <dbReference type="PROSITE" id="PS50109"/>
    </source>
</evidence>
<dbReference type="Proteomes" id="UP000532273">
    <property type="component" value="Unassembled WGS sequence"/>
</dbReference>
<dbReference type="SMART" id="SM00342">
    <property type="entry name" value="HTH_ARAC"/>
    <property type="match status" value="1"/>
</dbReference>
<dbReference type="SUPFAM" id="SSF46689">
    <property type="entry name" value="Homeodomain-like"/>
    <property type="match status" value="1"/>
</dbReference>
<evidence type="ECO:0000256" key="2">
    <source>
        <dbReference type="ARBA" id="ARBA00012438"/>
    </source>
</evidence>
<feature type="domain" description="Histidine kinase" evidence="10">
    <location>
        <begin position="832"/>
        <end position="1046"/>
    </location>
</feature>
<feature type="chain" id="PRO_5031433303" description="histidine kinase" evidence="8">
    <location>
        <begin position="22"/>
        <end position="1342"/>
    </location>
</feature>